<feature type="compositionally biased region" description="Low complexity" evidence="1">
    <location>
        <begin position="2333"/>
        <end position="2350"/>
    </location>
</feature>
<feature type="compositionally biased region" description="Basic and acidic residues" evidence="1">
    <location>
        <begin position="180"/>
        <end position="197"/>
    </location>
</feature>
<organism evidence="2 3">
    <name type="scientific">Jimgerdemannia flammicorona</name>
    <dbReference type="NCBI Taxonomy" id="994334"/>
    <lineage>
        <taxon>Eukaryota</taxon>
        <taxon>Fungi</taxon>
        <taxon>Fungi incertae sedis</taxon>
        <taxon>Mucoromycota</taxon>
        <taxon>Mucoromycotina</taxon>
        <taxon>Endogonomycetes</taxon>
        <taxon>Endogonales</taxon>
        <taxon>Endogonaceae</taxon>
        <taxon>Jimgerdemannia</taxon>
    </lineage>
</organism>
<dbReference type="PANTHER" id="PTHR23185">
    <property type="entry name" value="PROTEIN VIRILIZER HOMOLOG"/>
    <property type="match status" value="1"/>
</dbReference>
<feature type="compositionally biased region" description="Low complexity" evidence="1">
    <location>
        <begin position="265"/>
        <end position="277"/>
    </location>
</feature>
<feature type="region of interest" description="Disordered" evidence="1">
    <location>
        <begin position="148"/>
        <end position="321"/>
    </location>
</feature>
<feature type="region of interest" description="Disordered" evidence="1">
    <location>
        <begin position="1407"/>
        <end position="1428"/>
    </location>
</feature>
<dbReference type="GO" id="GO:0003723">
    <property type="term" value="F:RNA binding"/>
    <property type="evidence" value="ECO:0007669"/>
    <property type="project" value="TreeGrafter"/>
</dbReference>
<keyword evidence="3" id="KW-1185">Reference proteome</keyword>
<comment type="caution">
    <text evidence="2">The sequence shown here is derived from an EMBL/GenBank/DDBJ whole genome shotgun (WGS) entry which is preliminary data.</text>
</comment>
<evidence type="ECO:0008006" key="4">
    <source>
        <dbReference type="Google" id="ProtNLM"/>
    </source>
</evidence>
<name>A0A433DKL4_9FUNG</name>
<feature type="compositionally biased region" description="Polar residues" evidence="1">
    <location>
        <begin position="287"/>
        <end position="304"/>
    </location>
</feature>
<gene>
    <name evidence="2" type="ORF">BC936DRAFT_148638</name>
</gene>
<evidence type="ECO:0000313" key="3">
    <source>
        <dbReference type="Proteomes" id="UP000268093"/>
    </source>
</evidence>
<sequence length="2362" mass="256255">MVLVYFGTISPTVTAPDTIECIRFNQKVVLSDLRIVPKNLKPFTTVDRVGQTFPPNLNLQLLVHTSPLQPPSHSAAPASSDAPKKRPTQQYLHAVNIHFDETNGYQAFDVGGGKEVFTRFIMIRGSYKHLTLCIYGAVLDGTTPANGASHGSVPRQLGNGPTTTIGASKDVIKTPLPKQQQEKEKDDAADDKSKEHLQPPQTSPTTTAPHSSSPLPKPRDRPSASRWGGSNIAIANPEYTAKDVPPTPTSASSDAQHEPTHTDTSSPPQSRAPQARPAGDEDHRQRNLQPHSTEHTLSPNSPHVQQHHRDRSLSHPHREEEDLGMDEAAGHSGDAMGDAEMEEVVGPAGDDAAFVEPMATDEVRPRRNAGLGVVDPLDLRAWSEIVGIRETLLAYHPSPSGTLLRHASLNPPSGDSWDRLQRLAGTISGFVTRHQADASTGPDAKDKDALQHDLDDVAGCFVEGIVFAMRQVPPVNYGGEMDQIVAGVSWAMDMRLGKSSMKLLSSALALISLMCACGEDVAETVLARNLINRLVSLLHIPHATSLLRLRVLTCLLECMDDPRVVERLLGWDLPSSTAASLLQRHILTLVEDAPLPTRVAAEVKRVVRKASVYEACAVVQRLAEERVERQIGGGRTEEEEGMVELEVRRRTEMEMDEGDENLPHGRAEAEAGDVAESPEDYHNRERAALKISGEISRCLKRLQKAALADHAMVSAAAVSVTGKTANLHPISAPSILSFRHMTTRRLLPSLTVLLGSHLVRGSPRALAEVTAAVARFCATLVGTRDGMMFLAEQVWKRVGMEGEEGHGAAGELDGGAEEEEVDGRERMLSVWASLLFDEPMLEDDGGAAVILLVDELRRMPGVTDVWCGYVRGGRGGGMVAGGEYDDDYDYYCDEGDDDESDTEDDVDDDAKAVRRTLQMQTFGAVRGDECGNDALDVAVIESAQTVMMVAYQAYAVACVEALLDAKRIEVEAPLAEGSTREEIEDRILYLLGALVDACIFAVGKQAVATAVIHLDAFSTVVSFASASSSSIARYALELLDVVLKSPLSLALTLDSVVFDLVSPLVHADSALRPWLDPLAAWHARAGILGVLETLLVHNNKHYTVQETHADEFLQDLHVVPKVLLALRILIRHSYSTGTDNGGIMEVMMSLPEDMNPNGEGLLVFLFNMMRSAADVLARLVDFSTPDMEEGVGGPPGREQQHEGDQGKGMQNANPNDAQDRLTGAPTATLSTSSAGSVSALPSYISHAHSVVSVEAVELRRMLLEVVFCELLLARRIFRFVYGNTAPEEDPPAPPSSPPSSSVRNRHFVDIFGNGESLDNPLPSQTGSVLKLSLNSLLALASALDRMDWRMSDQFGAYYSGGVAGMLESRAPKTGQTAVVARVRGMLFRTMGALGSIVTLNGRTGAQVHGEGARGTSEMDVDADEDGGDRHTTSLAAGPWLFSQFAGHHILKTTIEFLLEAPENFLSGLQVLQEVLPVPLPIWTEGGDEGPDAASMDKSDEHNAASGEFRRMSREGYDARSPLLRHTTLPSTTSPTAQQLRDLQQDAIPLREYWLEQVLLTRVDIVRMVRMLGASSVKSVHLALRSLVVQMVDLDHADVGFSRELIRALVIGLDDGLRELKVVFAKEEVEQRGSEDEHQPIQHRVTFKGVEERSVDIEQQMAVVARWLSLLTVLDTWPVGRLYLLETALAEEGDSFTNVVGASSSSYSLGIRLIPLLLDVMQTIKSPHCAVDLSLEIIDVLMNIRIPPATDDHALNLMDMTAIVDFLLHCIRDDERLRTLSLNTIMPLLHTSTGTLILLGNSQLPSVLGILVDWIPSSLISSTTSLSGTSSFDDPAAQHNSRYIINVVFHSLDFIRRLIEHPIFPSHEVDSRPEDESPRHDEHALNHDSLVQSIHMFIEGAGADQHERCDSYNQAVDKLKDIMYEGEQRGDVAEMTWWEMGCGLLEWVRDAIVMAEPNLDHRAGQRRREDSTAGFADVVKTKIEMRLKEVDGQRKQGGKTRSVAQLLASVSPLAHLADDHVEFFYDVEDDPYGREDDGNGGLFATLEEEVDLEELAKGLLPDFSLSNRMRRSVDMGKSGFGKKGGQMSEAGAKSGKNIGGGKTYQKNEFRSIHNNRKANTSRPPSVHVDDFTKGGGPASAGPSSADASKKPGLGNRRSIDIGASGQPLTSARGARAGATAGTRKVGGAGRSNMVMPRPPMDGMGAWAYGKPMDFPAAAAAWNAEAAAAAAAVSGIPLQLMGPPMPKYPSDFDRRAMDDRPEYPGPPPPRYDTLGMRPYFDGPPGFYPTMGPPPPMGGPYDHQIQQRGSRGDIVAGSGGPLSPKWPQGPPPPQRIPGGMPGMPAGMRAMGGPNDRSSSSFRRRQ</sequence>
<feature type="region of interest" description="Disordered" evidence="1">
    <location>
        <begin position="1283"/>
        <end position="1303"/>
    </location>
</feature>
<dbReference type="Proteomes" id="UP000268093">
    <property type="component" value="Unassembled WGS sequence"/>
</dbReference>
<accession>A0A433DKL4</accession>
<feature type="compositionally biased region" description="Basic and acidic residues" evidence="1">
    <location>
        <begin position="311"/>
        <end position="320"/>
    </location>
</feature>
<protein>
    <recommendedName>
        <fullName evidence="4">Virilizer N-terminal domain-containing protein</fullName>
    </recommendedName>
</protein>
<dbReference type="PANTHER" id="PTHR23185:SF0">
    <property type="entry name" value="PROTEIN VIRILIZER HOMOLOG"/>
    <property type="match status" value="1"/>
</dbReference>
<proteinExistence type="predicted"/>
<feature type="region of interest" description="Disordered" evidence="1">
    <location>
        <begin position="2296"/>
        <end position="2362"/>
    </location>
</feature>
<evidence type="ECO:0000256" key="1">
    <source>
        <dbReference type="SAM" id="MobiDB-lite"/>
    </source>
</evidence>
<dbReference type="EMBL" id="RBNI01000786">
    <property type="protein sequence ID" value="RUP51345.1"/>
    <property type="molecule type" value="Genomic_DNA"/>
</dbReference>
<feature type="region of interest" description="Disordered" evidence="1">
    <location>
        <begin position="2075"/>
        <end position="2195"/>
    </location>
</feature>
<dbReference type="GO" id="GO:0036396">
    <property type="term" value="C:RNA N6-methyladenosine methyltransferase complex"/>
    <property type="evidence" value="ECO:0007669"/>
    <property type="project" value="TreeGrafter"/>
</dbReference>
<feature type="compositionally biased region" description="Polar residues" evidence="1">
    <location>
        <begin position="2352"/>
        <end position="2362"/>
    </location>
</feature>
<feature type="compositionally biased region" description="Low complexity" evidence="1">
    <location>
        <begin position="2170"/>
        <end position="2182"/>
    </location>
</feature>
<dbReference type="InterPro" id="IPR026736">
    <property type="entry name" value="Virilizer"/>
</dbReference>
<reference evidence="2 3" key="1">
    <citation type="journal article" date="2018" name="New Phytol.">
        <title>Phylogenomics of Endogonaceae and evolution of mycorrhizas within Mucoromycota.</title>
        <authorList>
            <person name="Chang Y."/>
            <person name="Desiro A."/>
            <person name="Na H."/>
            <person name="Sandor L."/>
            <person name="Lipzen A."/>
            <person name="Clum A."/>
            <person name="Barry K."/>
            <person name="Grigoriev I.V."/>
            <person name="Martin F.M."/>
            <person name="Stajich J.E."/>
            <person name="Smith M.E."/>
            <person name="Bonito G."/>
            <person name="Spatafora J.W."/>
        </authorList>
    </citation>
    <scope>NUCLEOTIDE SEQUENCE [LARGE SCALE GENOMIC DNA]</scope>
    <source>
        <strain evidence="2 3">GMNB39</strain>
    </source>
</reference>
<dbReference type="OrthoDB" id="2011702at2759"/>
<feature type="region of interest" description="Disordered" evidence="1">
    <location>
        <begin position="1186"/>
        <end position="1232"/>
    </location>
</feature>
<feature type="region of interest" description="Disordered" evidence="1">
    <location>
        <begin position="1485"/>
        <end position="1511"/>
    </location>
</feature>
<feature type="compositionally biased region" description="Low complexity" evidence="1">
    <location>
        <begin position="198"/>
        <end position="214"/>
    </location>
</feature>
<evidence type="ECO:0000313" key="2">
    <source>
        <dbReference type="EMBL" id="RUP51345.1"/>
    </source>
</evidence>
<feature type="compositionally biased region" description="Basic and acidic residues" evidence="1">
    <location>
        <begin position="1494"/>
        <end position="1511"/>
    </location>
</feature>